<feature type="compositionally biased region" description="Low complexity" evidence="1">
    <location>
        <begin position="840"/>
        <end position="857"/>
    </location>
</feature>
<evidence type="ECO:0000313" key="3">
    <source>
        <dbReference type="EMBL" id="CAF1572570.1"/>
    </source>
</evidence>
<feature type="region of interest" description="Disordered" evidence="1">
    <location>
        <begin position="112"/>
        <end position="154"/>
    </location>
</feature>
<feature type="region of interest" description="Disordered" evidence="1">
    <location>
        <begin position="819"/>
        <end position="860"/>
    </location>
</feature>
<evidence type="ECO:0000256" key="1">
    <source>
        <dbReference type="SAM" id="MobiDB-lite"/>
    </source>
</evidence>
<dbReference type="EMBL" id="CAJNOR010005686">
    <property type="protein sequence ID" value="CAF1572570.1"/>
    <property type="molecule type" value="Genomic_DNA"/>
</dbReference>
<feature type="region of interest" description="Disordered" evidence="1">
    <location>
        <begin position="55"/>
        <end position="74"/>
    </location>
</feature>
<organism evidence="3 4">
    <name type="scientific">Adineta ricciae</name>
    <name type="common">Rotifer</name>
    <dbReference type="NCBI Taxonomy" id="249248"/>
    <lineage>
        <taxon>Eukaryota</taxon>
        <taxon>Metazoa</taxon>
        <taxon>Spiralia</taxon>
        <taxon>Gnathifera</taxon>
        <taxon>Rotifera</taxon>
        <taxon>Eurotatoria</taxon>
        <taxon>Bdelloidea</taxon>
        <taxon>Adinetida</taxon>
        <taxon>Adinetidae</taxon>
        <taxon>Adineta</taxon>
    </lineage>
</organism>
<feature type="compositionally biased region" description="Basic and acidic residues" evidence="1">
    <location>
        <begin position="785"/>
        <end position="794"/>
    </location>
</feature>
<dbReference type="EMBL" id="CAJNOJ010000010">
    <property type="protein sequence ID" value="CAF0785819.1"/>
    <property type="molecule type" value="Genomic_DNA"/>
</dbReference>
<feature type="region of interest" description="Disordered" evidence="1">
    <location>
        <begin position="785"/>
        <end position="807"/>
    </location>
</feature>
<dbReference type="Proteomes" id="UP000663852">
    <property type="component" value="Unassembled WGS sequence"/>
</dbReference>
<keyword evidence="4" id="KW-1185">Reference proteome</keyword>
<feature type="compositionally biased region" description="Acidic residues" evidence="1">
    <location>
        <begin position="64"/>
        <end position="74"/>
    </location>
</feature>
<name>A0A815YPF2_ADIRI</name>
<sequence length="905" mass="101401">MGKRKTRLSLFSTIVQKINENERKLPSTDCHRIDNEYFTAFNSLDDIQQFHAKVTEQQQKSSVDEETDVQNEHDDQDMDMKSFAQQFLIDSPETEDLSLIRTSSQEIFTTDQPINWSPKTDVNKNFSQSADNKRRKSTMPVKLPVQSTHKRQRRHIRDLPQSSDFIFTSDHNRRDLLNTSNSIFDYSQTEITSSNHHESTRSSDSSLIKNEPVESEQVLIEPKEEPVDVHMTSIGAMSFGTSQFSGDLDNYVHNIHLLRQSSNSVESNPLVSSRPKRIRKRKKLYIEESELPTRPNKIKTAIRKKRPLPQLPSALQLTDAEIEQQFGERLSVVKSEYDSDIQQRINSQVVIEFEPVSSTPQTPMEKARAKLTSALERGHDPDTYLLKIRSREHKIIEVQLAIYGTADWYSLRTKILTKIEEALRGLRVSWTKIDIVVDDFDVQISTSSQTASITPPSSISNMNSSWFLKALSESGPLIVHIHDRRYPQRRLLIKCPCAECSLTSTDDSFRSSLPVIVNASPATTPTRRLTTPSILSKTSQSNISSSHNIATTFFNELIYLYGRNTVVSVTQCVLDLALIVSVHASLPSLCVSPNYSTEEYKKKYQQIIDPLKCTLNDNEKILLNKTPMIARVVSVNAINNTQSIVLSKPPDILTFYDSIRQSNAKIRSAKSMRKLISTSFASPISPPSQSNLLKTRAVILPKPATSLSLGHTSSAMNVIELRKVNEPNLQAQRLSSQINHSDTNELKQRTVCTPIIELKPITSGSSVITQNIHSLTRDSLAHEVNKETATERNELPSISNETTSSANTNARIIRLSIAKSTSADAQRPSTRSPPTFRLVTSPKSNSESTSSHSISSTNAAETVPLVPKQINIIKPLSSTPTCLTPAVKLSNPVLIANRSQPPTTK</sequence>
<protein>
    <submittedName>
        <fullName evidence="3">Uncharacterized protein</fullName>
    </submittedName>
</protein>
<feature type="compositionally biased region" description="Polar residues" evidence="1">
    <location>
        <begin position="796"/>
        <end position="807"/>
    </location>
</feature>
<proteinExistence type="predicted"/>
<evidence type="ECO:0000313" key="4">
    <source>
        <dbReference type="Proteomes" id="UP000663828"/>
    </source>
</evidence>
<dbReference type="OrthoDB" id="10029286at2759"/>
<evidence type="ECO:0000313" key="2">
    <source>
        <dbReference type="EMBL" id="CAF0785819.1"/>
    </source>
</evidence>
<feature type="compositionally biased region" description="Polar residues" evidence="1">
    <location>
        <begin position="819"/>
        <end position="833"/>
    </location>
</feature>
<feature type="compositionally biased region" description="Polar residues" evidence="1">
    <location>
        <begin position="112"/>
        <end position="130"/>
    </location>
</feature>
<gene>
    <name evidence="2" type="ORF">EDS130_LOCUS4088</name>
    <name evidence="3" type="ORF">XAT740_LOCUS44623</name>
</gene>
<comment type="caution">
    <text evidence="3">The sequence shown here is derived from an EMBL/GenBank/DDBJ whole genome shotgun (WGS) entry which is preliminary data.</text>
</comment>
<dbReference type="Proteomes" id="UP000663828">
    <property type="component" value="Unassembled WGS sequence"/>
</dbReference>
<dbReference type="AlphaFoldDB" id="A0A815YPF2"/>
<accession>A0A815YPF2</accession>
<feature type="region of interest" description="Disordered" evidence="1">
    <location>
        <begin position="188"/>
        <end position="220"/>
    </location>
</feature>
<reference evidence="3" key="1">
    <citation type="submission" date="2021-02" db="EMBL/GenBank/DDBJ databases">
        <authorList>
            <person name="Nowell W R."/>
        </authorList>
    </citation>
    <scope>NUCLEOTIDE SEQUENCE</scope>
</reference>